<name>A0ABT3RHL6_9BACT</name>
<evidence type="ECO:0000256" key="1">
    <source>
        <dbReference type="SAM" id="Phobius"/>
    </source>
</evidence>
<proteinExistence type="predicted"/>
<protein>
    <recommendedName>
        <fullName evidence="4">DUF389 domain-containing protein</fullName>
    </recommendedName>
</protein>
<dbReference type="Proteomes" id="UP001207228">
    <property type="component" value="Unassembled WGS sequence"/>
</dbReference>
<accession>A0ABT3RHL6</accession>
<sequence length="308" mass="33261">MHVITVKAPEGQGENIAAVAFRSGVSQVSVQQARQQSPDRAARMLDVVEIEAATPKTKKFIEDLMAAPYFDPQTFSFSILKSESQFASESPGKETHPIARPSTDVYEELWQFVKVTVSLAGRVFLSSVLLAYGMVENMLPLIIAGLLFLPYHHHMLAVGLGACLKEWRFFRQGILALCVSTLLIFLAGACVAFFTEPPIGFQELGTPLSGFILAMVIGVAAALGAMVDAGRRELIGLAATAHISIFPVWFGLKAVFGFAASDKVWEHLVTFGANITSLTVAAAITFAVIGMRGDGIRRFIKGVSKARL</sequence>
<keyword evidence="1" id="KW-1133">Transmembrane helix</keyword>
<feature type="transmembrane region" description="Helical" evidence="1">
    <location>
        <begin position="141"/>
        <end position="162"/>
    </location>
</feature>
<feature type="transmembrane region" description="Helical" evidence="1">
    <location>
        <begin position="234"/>
        <end position="256"/>
    </location>
</feature>
<keyword evidence="3" id="KW-1185">Reference proteome</keyword>
<comment type="caution">
    <text evidence="2">The sequence shown here is derived from an EMBL/GenBank/DDBJ whole genome shotgun (WGS) entry which is preliminary data.</text>
</comment>
<reference evidence="2 3" key="1">
    <citation type="submission" date="2022-11" db="EMBL/GenBank/DDBJ databases">
        <title>The characterization of three novel Bacteroidetes species and genomic analysis of their roles in tidal elemental geochemical cycles.</title>
        <authorList>
            <person name="Ma K.-J."/>
        </authorList>
    </citation>
    <scope>NUCLEOTIDE SEQUENCE [LARGE SCALE GENOMIC DNA]</scope>
    <source>
        <strain evidence="2 3">M82</strain>
    </source>
</reference>
<evidence type="ECO:0000313" key="3">
    <source>
        <dbReference type="Proteomes" id="UP001207228"/>
    </source>
</evidence>
<dbReference type="EMBL" id="JAPFQO010000008">
    <property type="protein sequence ID" value="MCX2740857.1"/>
    <property type="molecule type" value="Genomic_DNA"/>
</dbReference>
<dbReference type="RefSeq" id="WP_266052921.1">
    <property type="nucleotide sequence ID" value="NZ_JAPFQO010000008.1"/>
</dbReference>
<evidence type="ECO:0008006" key="4">
    <source>
        <dbReference type="Google" id="ProtNLM"/>
    </source>
</evidence>
<keyword evidence="1" id="KW-0812">Transmembrane</keyword>
<evidence type="ECO:0000313" key="2">
    <source>
        <dbReference type="EMBL" id="MCX2740857.1"/>
    </source>
</evidence>
<feature type="transmembrane region" description="Helical" evidence="1">
    <location>
        <begin position="268"/>
        <end position="291"/>
    </location>
</feature>
<feature type="transmembrane region" description="Helical" evidence="1">
    <location>
        <begin position="207"/>
        <end position="227"/>
    </location>
</feature>
<feature type="transmembrane region" description="Helical" evidence="1">
    <location>
        <begin position="174"/>
        <end position="195"/>
    </location>
</feature>
<keyword evidence="1" id="KW-0472">Membrane</keyword>
<organism evidence="2 3">
    <name type="scientific">Pontibacter anaerobius</name>
    <dbReference type="NCBI Taxonomy" id="2993940"/>
    <lineage>
        <taxon>Bacteria</taxon>
        <taxon>Pseudomonadati</taxon>
        <taxon>Bacteroidota</taxon>
        <taxon>Cytophagia</taxon>
        <taxon>Cytophagales</taxon>
        <taxon>Hymenobacteraceae</taxon>
        <taxon>Pontibacter</taxon>
    </lineage>
</organism>
<gene>
    <name evidence="2" type="ORF">OO017_12940</name>
</gene>